<dbReference type="EMBL" id="AP008209">
    <property type="protein sequence ID" value="BAF12046.2"/>
    <property type="molecule type" value="Genomic_DNA"/>
</dbReference>
<reference evidence="5" key="2">
    <citation type="journal article" date="2008" name="Nucleic Acids Res.">
        <title>The rice annotation project database (RAP-DB): 2008 update.</title>
        <authorList>
            <consortium name="The rice annotation project (RAP)"/>
        </authorList>
    </citation>
    <scope>GENOME REANNOTATION</scope>
    <source>
        <strain evidence="5">cv. Nipponbare</strain>
    </source>
</reference>
<evidence type="ECO:0000256" key="3">
    <source>
        <dbReference type="PROSITE-ProRule" id="PRU00221"/>
    </source>
</evidence>
<name>Q0DRU2_ORYSJ</name>
<dbReference type="FunFam" id="2.130.10.10:FF:000113">
    <property type="entry name" value="U4/U6 small nuclear ribonucleoprotein Prp4 isoform X1"/>
    <property type="match status" value="1"/>
</dbReference>
<reference evidence="4 5" key="1">
    <citation type="journal article" date="2005" name="Nature">
        <title>The map-based sequence of the rice genome.</title>
        <authorList>
            <consortium name="International rice genome sequencing project (IRGSP)"/>
            <person name="Matsumoto T."/>
            <person name="Wu J."/>
            <person name="Kanamori H."/>
            <person name="Katayose Y."/>
            <person name="Fujisawa M."/>
            <person name="Namiki N."/>
            <person name="Mizuno H."/>
            <person name="Yamamoto K."/>
            <person name="Antonio B.A."/>
            <person name="Baba T."/>
            <person name="Sakata K."/>
            <person name="Nagamura Y."/>
            <person name="Aoki H."/>
            <person name="Arikawa K."/>
            <person name="Arita K."/>
            <person name="Bito T."/>
            <person name="Chiden Y."/>
            <person name="Fujitsuka N."/>
            <person name="Fukunaka R."/>
            <person name="Hamada M."/>
            <person name="Harada C."/>
            <person name="Hayashi A."/>
            <person name="Hijishita S."/>
            <person name="Honda M."/>
            <person name="Hosokawa S."/>
            <person name="Ichikawa Y."/>
            <person name="Idonuma A."/>
            <person name="Iijima M."/>
            <person name="Ikeda M."/>
            <person name="Ikeno M."/>
            <person name="Ito K."/>
            <person name="Ito S."/>
            <person name="Ito T."/>
            <person name="Ito Y."/>
            <person name="Ito Y."/>
            <person name="Iwabuchi A."/>
            <person name="Kamiya K."/>
            <person name="Karasawa W."/>
            <person name="Kurita K."/>
            <person name="Katagiri S."/>
            <person name="Kikuta A."/>
            <person name="Kobayashi H."/>
            <person name="Kobayashi N."/>
            <person name="Machita K."/>
            <person name="Maehara T."/>
            <person name="Masukawa M."/>
            <person name="Mizubayashi T."/>
            <person name="Mukai Y."/>
            <person name="Nagasaki H."/>
            <person name="Nagata Y."/>
            <person name="Naito S."/>
            <person name="Nakashima M."/>
            <person name="Nakama Y."/>
            <person name="Nakamichi Y."/>
            <person name="Nakamura M."/>
            <person name="Meguro A."/>
            <person name="Negishi M."/>
            <person name="Ohta I."/>
            <person name="Ohta T."/>
            <person name="Okamoto M."/>
            <person name="Ono N."/>
            <person name="Saji S."/>
            <person name="Sakaguchi M."/>
            <person name="Sakai K."/>
            <person name="Shibata M."/>
            <person name="Shimokawa T."/>
            <person name="Song J."/>
            <person name="Takazaki Y."/>
            <person name="Terasawa K."/>
            <person name="Tsugane M."/>
            <person name="Tsuji K."/>
            <person name="Ueda S."/>
            <person name="Waki K."/>
            <person name="Yamagata H."/>
            <person name="Yamamoto M."/>
            <person name="Yamamoto S."/>
            <person name="Yamane H."/>
            <person name="Yoshiki S."/>
            <person name="Yoshihara R."/>
            <person name="Yukawa K."/>
            <person name="Zhong H."/>
            <person name="Yano M."/>
            <person name="Yuan Q."/>
            <person name="Ouyang S."/>
            <person name="Liu J."/>
            <person name="Jones K.M."/>
            <person name="Gansberger K."/>
            <person name="Moffat K."/>
            <person name="Hill J."/>
            <person name="Bera J."/>
            <person name="Fadrosh D."/>
            <person name="Jin S."/>
            <person name="Johri S."/>
            <person name="Kim M."/>
            <person name="Overton L."/>
            <person name="Reardon M."/>
            <person name="Tsitrin T."/>
            <person name="Vuong H."/>
            <person name="Weaver B."/>
            <person name="Ciecko A."/>
            <person name="Tallon L."/>
            <person name="Jackson J."/>
            <person name="Pai G."/>
            <person name="Aken S.V."/>
            <person name="Utterback T."/>
            <person name="Reidmuller S."/>
            <person name="Feldblyum T."/>
            <person name="Hsiao J."/>
            <person name="Zismann V."/>
            <person name="Iobst S."/>
            <person name="de Vazeille A.R."/>
            <person name="Buell C.R."/>
            <person name="Ying K."/>
            <person name="Li Y."/>
            <person name="Lu T."/>
            <person name="Huang Y."/>
            <person name="Zhao Q."/>
            <person name="Feng Q."/>
            <person name="Zhang L."/>
            <person name="Zhu J."/>
            <person name="Weng Q."/>
            <person name="Mu J."/>
            <person name="Lu Y."/>
            <person name="Fan D."/>
            <person name="Liu Y."/>
            <person name="Guan J."/>
            <person name="Zhang Y."/>
            <person name="Yu S."/>
            <person name="Liu X."/>
            <person name="Zhang Y."/>
            <person name="Hong G."/>
            <person name="Han B."/>
            <person name="Choisne N."/>
            <person name="Demange N."/>
            <person name="Orjeda G."/>
            <person name="Samain S."/>
            <person name="Cattolico L."/>
            <person name="Pelletier E."/>
            <person name="Couloux A."/>
            <person name="Segurens B."/>
            <person name="Wincker P."/>
            <person name="D'Hont A."/>
            <person name="Scarpelli C."/>
            <person name="Weissenbach J."/>
            <person name="Salanoubat M."/>
            <person name="Quetier F."/>
            <person name="Yu Y."/>
            <person name="Kim H.R."/>
            <person name="Rambo T."/>
            <person name="Currie J."/>
            <person name="Collura K."/>
            <person name="Luo M."/>
            <person name="Yang T."/>
            <person name="Ammiraju J.S.S."/>
            <person name="Engler F."/>
            <person name="Soderlund C."/>
            <person name="Wing R.A."/>
            <person name="Palmer L.E."/>
            <person name="de la Bastide M."/>
            <person name="Spiegel L."/>
            <person name="Nascimento L."/>
            <person name="Zutavern T."/>
            <person name="O'Shaughnessy A."/>
            <person name="Dike S."/>
            <person name="Dedhia N."/>
            <person name="Preston R."/>
            <person name="Balija V."/>
            <person name="McCombie W.R."/>
            <person name="Chow T."/>
            <person name="Chen H."/>
            <person name="Chung M."/>
            <person name="Chen C."/>
            <person name="Shaw J."/>
            <person name="Wu H."/>
            <person name="Hsiao K."/>
            <person name="Chao Y."/>
            <person name="Chu M."/>
            <person name="Cheng C."/>
            <person name="Hour A."/>
            <person name="Lee P."/>
            <person name="Lin S."/>
            <person name="Lin Y."/>
            <person name="Liou J."/>
            <person name="Liu S."/>
            <person name="Hsing Y."/>
            <person name="Raghuvanshi S."/>
            <person name="Mohanty A."/>
            <person name="Bharti A.K."/>
            <person name="Gaur A."/>
            <person name="Gupta V."/>
            <person name="Kumar D."/>
            <person name="Ravi V."/>
            <person name="Vij S."/>
            <person name="Kapur A."/>
            <person name="Khurana P."/>
            <person name="Khurana P."/>
            <person name="Khurana J.P."/>
            <person name="Tyagi A.K."/>
            <person name="Gaikwad K."/>
            <person name="Singh A."/>
            <person name="Dalal V."/>
            <person name="Srivastava S."/>
            <person name="Dixit A."/>
            <person name="Pal A.K."/>
            <person name="Ghazi I.A."/>
            <person name="Yadav M."/>
            <person name="Pandit A."/>
            <person name="Bhargava A."/>
            <person name="Sureshbabu K."/>
            <person name="Batra K."/>
            <person name="Sharma T.R."/>
            <person name="Mohapatra T."/>
            <person name="Singh N.K."/>
            <person name="Messing J."/>
            <person name="Nelson A.B."/>
            <person name="Fuks G."/>
            <person name="Kavchok S."/>
            <person name="Keizer G."/>
            <person name="Linton E."/>
            <person name="Llaca V."/>
            <person name="Song R."/>
            <person name="Tanyolac B."/>
            <person name="Young S."/>
            <person name="Ho-Il K."/>
            <person name="Hahn J.H."/>
            <person name="Sangsakoo G."/>
            <person name="Vanavichit A."/>
            <person name="de Mattos Luiz.A.T."/>
            <person name="Zimmer P.D."/>
            <person name="Malone G."/>
            <person name="Dellagostin O."/>
            <person name="de Oliveira A.C."/>
            <person name="Bevan M."/>
            <person name="Bancroft I."/>
            <person name="Minx P."/>
            <person name="Cordum H."/>
            <person name="Wilson R."/>
            <person name="Cheng Z."/>
            <person name="Jin W."/>
            <person name="Jiang J."/>
            <person name="Leong S.A."/>
            <person name="Iwama H."/>
            <person name="Gojobori T."/>
            <person name="Itoh T."/>
            <person name="Niimura Y."/>
            <person name="Fujii Y."/>
            <person name="Habara T."/>
            <person name="Sakai H."/>
            <person name="Sato Y."/>
            <person name="Wilson G."/>
            <person name="Kumar K."/>
            <person name="McCouch S."/>
            <person name="Juretic N."/>
            <person name="Hoen D."/>
            <person name="Wright S."/>
            <person name="Bruskiewich R."/>
            <person name="Bureau T."/>
            <person name="Miyao A."/>
            <person name="Hirochika H."/>
            <person name="Nishikawa T."/>
            <person name="Kadowaki K."/>
            <person name="Sugiura M."/>
            <person name="Burr B."/>
            <person name="Sasaki T."/>
        </authorList>
    </citation>
    <scope>NUCLEOTIDE SEQUENCE [LARGE SCALE GENOMIC DNA]</scope>
    <source>
        <strain evidence="5">cv. Nipponbare</strain>
    </source>
</reference>
<dbReference type="InterPro" id="IPR001680">
    <property type="entry name" value="WD40_rpt"/>
</dbReference>
<dbReference type="PANTHER" id="PTHR19846:SF0">
    <property type="entry name" value="PRE-MRNA PROCESSING FACTOR 4"/>
    <property type="match status" value="1"/>
</dbReference>
<evidence type="ECO:0000313" key="5">
    <source>
        <dbReference type="Proteomes" id="UP000000763"/>
    </source>
</evidence>
<protein>
    <submittedName>
        <fullName evidence="4">Os03g0355200 protein</fullName>
    </submittedName>
</protein>
<feature type="repeat" description="WD" evidence="3">
    <location>
        <begin position="86"/>
        <end position="127"/>
    </location>
</feature>
<feature type="repeat" description="WD" evidence="3">
    <location>
        <begin position="8"/>
        <end position="42"/>
    </location>
</feature>
<dbReference type="PROSITE" id="PS00678">
    <property type="entry name" value="WD_REPEATS_1"/>
    <property type="match status" value="1"/>
</dbReference>
<dbReference type="InterPro" id="IPR036322">
    <property type="entry name" value="WD40_repeat_dom_sf"/>
</dbReference>
<evidence type="ECO:0000256" key="2">
    <source>
        <dbReference type="ARBA" id="ARBA00022737"/>
    </source>
</evidence>
<gene>
    <name evidence="4" type="ordered locus">Os03g0355200</name>
</gene>
<dbReference type="PROSITE" id="PS50082">
    <property type="entry name" value="WD_REPEATS_2"/>
    <property type="match status" value="3"/>
</dbReference>
<dbReference type="AlphaFoldDB" id="Q0DRU2"/>
<dbReference type="SUPFAM" id="SSF50978">
    <property type="entry name" value="WD40 repeat-like"/>
    <property type="match status" value="1"/>
</dbReference>
<feature type="repeat" description="WD" evidence="3">
    <location>
        <begin position="43"/>
        <end position="85"/>
    </location>
</feature>
<dbReference type="Pfam" id="PF00400">
    <property type="entry name" value="WD40"/>
    <property type="match status" value="3"/>
</dbReference>
<keyword evidence="2" id="KW-0677">Repeat</keyword>
<proteinExistence type="predicted"/>
<dbReference type="Gene3D" id="2.130.10.10">
    <property type="entry name" value="YVTN repeat-like/Quinoprotein amine dehydrogenase"/>
    <property type="match status" value="1"/>
</dbReference>
<dbReference type="SMART" id="SM00320">
    <property type="entry name" value="WD40"/>
    <property type="match status" value="3"/>
</dbReference>
<evidence type="ECO:0000313" key="4">
    <source>
        <dbReference type="EMBL" id="BAF12046.2"/>
    </source>
</evidence>
<dbReference type="PROSITE" id="PS50294">
    <property type="entry name" value="WD_REPEATS_REGION"/>
    <property type="match status" value="2"/>
</dbReference>
<dbReference type="InterPro" id="IPR015943">
    <property type="entry name" value="WD40/YVTN_repeat-like_dom_sf"/>
</dbReference>
<dbReference type="PRINTS" id="PR00320">
    <property type="entry name" value="GPROTEINBRPT"/>
</dbReference>
<dbReference type="InterPro" id="IPR020472">
    <property type="entry name" value="WD40_PAC1"/>
</dbReference>
<accession>Q0DRU2</accession>
<organism evidence="4 5">
    <name type="scientific">Oryza sativa subsp. japonica</name>
    <name type="common">Rice</name>
    <dbReference type="NCBI Taxonomy" id="39947"/>
    <lineage>
        <taxon>Eukaryota</taxon>
        <taxon>Viridiplantae</taxon>
        <taxon>Streptophyta</taxon>
        <taxon>Embryophyta</taxon>
        <taxon>Tracheophyta</taxon>
        <taxon>Spermatophyta</taxon>
        <taxon>Magnoliopsida</taxon>
        <taxon>Liliopsida</taxon>
        <taxon>Poales</taxon>
        <taxon>Poaceae</taxon>
        <taxon>BOP clade</taxon>
        <taxon>Oryzoideae</taxon>
        <taxon>Oryzeae</taxon>
        <taxon>Oryzinae</taxon>
        <taxon>Oryza</taxon>
        <taxon>Oryza sativa</taxon>
    </lineage>
</organism>
<dbReference type="InterPro" id="IPR019775">
    <property type="entry name" value="WD40_repeat_CS"/>
</dbReference>
<dbReference type="PANTHER" id="PTHR19846">
    <property type="entry name" value="WD40 REPEAT PROTEIN"/>
    <property type="match status" value="1"/>
</dbReference>
<sequence length="131" mass="14804">MILLSFQVLGVSFSPNGYLVATGSEDNFCRIWDLRTKRMLYSIPAHKSLISHVKFEPQEGYYLATSSYDTKAALWSARDYKPIKSLVAHESKVTSLDISGDGQQIVTVSHDRTIKIWSCRSRAQDNAMELD</sequence>
<keyword evidence="1 3" id="KW-0853">WD repeat</keyword>
<dbReference type="KEGG" id="dosa:Os03g0355200"/>
<evidence type="ECO:0000256" key="1">
    <source>
        <dbReference type="ARBA" id="ARBA00022574"/>
    </source>
</evidence>
<dbReference type="Proteomes" id="UP000000763">
    <property type="component" value="Chromosome 3"/>
</dbReference>